<dbReference type="SMART" id="SM00165">
    <property type="entry name" value="UBA"/>
    <property type="match status" value="1"/>
</dbReference>
<dbReference type="STRING" id="361077.A0A152A2G8"/>
<gene>
    <name evidence="2" type="ORF">DLAC_03184</name>
</gene>
<feature type="domain" description="CUE" evidence="1">
    <location>
        <begin position="4"/>
        <end position="47"/>
    </location>
</feature>
<dbReference type="Pfam" id="PF02845">
    <property type="entry name" value="CUE"/>
    <property type="match status" value="1"/>
</dbReference>
<dbReference type="InParanoid" id="A0A152A2G8"/>
<proteinExistence type="predicted"/>
<sequence length="288" mass="34108">MSVPFNEAIESIQSMFHGFDKDIIELVLRQNKGNMEMTIDVLLEMNGEKPINNIDTIEKDQQQIEQDEVLANMLQNNLFLNELRNDNDFASLFKQQQQLQNTNPPQRMVTNQQPIFRQLTPKEEMDQWRLQQQQLQQQQQFQQPNIYYTHNEYNEEGDSPLTLLEEDFNEIKEKINQLGEAAKNKFKVLTDMFMKKEENQYQPVKTNSNNSTTIIKNTQQSNSEEDEIIVFDKNISRRKGNINSSYTTTKEEDSEDEEYDSFILDNNERNNTIKLRNYKDEIQAKKDN</sequence>
<keyword evidence="3" id="KW-1185">Reference proteome</keyword>
<dbReference type="InterPro" id="IPR009060">
    <property type="entry name" value="UBA-like_sf"/>
</dbReference>
<dbReference type="PANTHER" id="PTHR13467:SF3">
    <property type="entry name" value="CUE DOMAIN-CONTAINING PROTEIN 1"/>
    <property type="match status" value="1"/>
</dbReference>
<dbReference type="InterPro" id="IPR015940">
    <property type="entry name" value="UBA"/>
</dbReference>
<dbReference type="AlphaFoldDB" id="A0A152A2G8"/>
<dbReference type="PROSITE" id="PS51140">
    <property type="entry name" value="CUE"/>
    <property type="match status" value="1"/>
</dbReference>
<evidence type="ECO:0000313" key="3">
    <source>
        <dbReference type="Proteomes" id="UP000076078"/>
    </source>
</evidence>
<comment type="caution">
    <text evidence="2">The sequence shown here is derived from an EMBL/GenBank/DDBJ whole genome shotgun (WGS) entry which is preliminary data.</text>
</comment>
<dbReference type="Proteomes" id="UP000076078">
    <property type="component" value="Unassembled WGS sequence"/>
</dbReference>
<protein>
    <recommendedName>
        <fullName evidence="1">CUE domain-containing protein</fullName>
    </recommendedName>
</protein>
<dbReference type="GO" id="GO:0043130">
    <property type="term" value="F:ubiquitin binding"/>
    <property type="evidence" value="ECO:0007669"/>
    <property type="project" value="InterPro"/>
</dbReference>
<evidence type="ECO:0000259" key="1">
    <source>
        <dbReference type="PROSITE" id="PS51140"/>
    </source>
</evidence>
<dbReference type="EMBL" id="LODT01000015">
    <property type="protein sequence ID" value="KYR00428.1"/>
    <property type="molecule type" value="Genomic_DNA"/>
</dbReference>
<dbReference type="Gene3D" id="1.10.8.10">
    <property type="entry name" value="DNA helicase RuvA subunit, C-terminal domain"/>
    <property type="match status" value="1"/>
</dbReference>
<accession>A0A152A2G8</accession>
<dbReference type="OrthoDB" id="5794653at2759"/>
<evidence type="ECO:0000313" key="2">
    <source>
        <dbReference type="EMBL" id="KYR00428.1"/>
    </source>
</evidence>
<dbReference type="SUPFAM" id="SSF46934">
    <property type="entry name" value="UBA-like"/>
    <property type="match status" value="1"/>
</dbReference>
<organism evidence="2 3">
    <name type="scientific">Tieghemostelium lacteum</name>
    <name type="common">Slime mold</name>
    <name type="synonym">Dictyostelium lacteum</name>
    <dbReference type="NCBI Taxonomy" id="361077"/>
    <lineage>
        <taxon>Eukaryota</taxon>
        <taxon>Amoebozoa</taxon>
        <taxon>Evosea</taxon>
        <taxon>Eumycetozoa</taxon>
        <taxon>Dictyostelia</taxon>
        <taxon>Dictyosteliales</taxon>
        <taxon>Raperosteliaceae</taxon>
        <taxon>Tieghemostelium</taxon>
    </lineage>
</organism>
<name>A0A152A2G8_TIELA</name>
<dbReference type="FunCoup" id="A0A152A2G8">
    <property type="interactions" value="738"/>
</dbReference>
<dbReference type="InterPro" id="IPR003892">
    <property type="entry name" value="CUE"/>
</dbReference>
<reference evidence="2 3" key="1">
    <citation type="submission" date="2015-12" db="EMBL/GenBank/DDBJ databases">
        <title>Dictyostelia acquired genes for synthesis and detection of signals that induce cell-type specialization by lateral gene transfer from prokaryotes.</title>
        <authorList>
            <person name="Gloeckner G."/>
            <person name="Schaap P."/>
        </authorList>
    </citation>
    <scope>NUCLEOTIDE SEQUENCE [LARGE SCALE GENOMIC DNA]</scope>
    <source>
        <strain evidence="2 3">TK</strain>
    </source>
</reference>
<dbReference type="InterPro" id="IPR040192">
    <property type="entry name" value="CUEDC1"/>
</dbReference>
<dbReference type="OMA" id="KGHMEKT"/>
<dbReference type="PANTHER" id="PTHR13467">
    <property type="entry name" value="CUE DOMAIN CONTAINING PROTEIN 1"/>
    <property type="match status" value="1"/>
</dbReference>
<dbReference type="SMART" id="SM00546">
    <property type="entry name" value="CUE"/>
    <property type="match status" value="1"/>
</dbReference>